<sequence>MQLQNILLASSLVSGLSLATDSSSSGANGYAPSKISCPDDGASLVRNASGLSTAEIDWLEKRDTNTKEALHSFLNRATSNFSDTSLLSTLFGSNSSNVPKIGIACSGGGYRAMLGGAGMIAAMDNRTDGANEHGLGGLLQSSTYLSGLSGGNWLTGTLAWNNWTSVQEIVDHMSESDSIWNITKSIVNPGGSDLTYTIERWESIVQEVQAKSDAGFNISLSDLWGRALSYNFFPSLPNAGSGLTWSSLRDVDVFKNGEMPLPITVADGRYPGTTVINLNATLFEFTPFEMGSWDPSLNAFTDVKYLGTKVINGKPVNKDQCVSGYDNAGFVIATSASLFNEFSLEATTSTYYQIINSFANRYVNNLSQDDDDIAIYAPNPFKDTEFVDRNYTSSIVDSDTLFLVDGGEDGQNLPLVPLIKKERDLDVVFALDISDNTDESWPSGVCMTNTYERQFSKQGKGMAFPYVPDVNTFVNLGLASKPTFFGCDATNLTDLEYIPPLVVYIPNTKYSFNGNQSTLKMNYNVTERLGMIRNGFEAATMGNFTDDSDFLGCIGCAIIRRKQESLNATLPSECTKCFTDYCWDGKLSTSASPELSGNSTNEGGAIASAISEATDGIPITALLGSSSSGNITSNSTISTSLNGTSNSNSSSNATSNLNSTSSSVSASSSTGSSSSSSTSSSAASKANGAAISYANTNTLMSLLGAITAIFGLI</sequence>
<dbReference type="GO" id="GO:0004622">
    <property type="term" value="F:phosphatidylcholine lysophospholipase activity"/>
    <property type="evidence" value="ECO:0007669"/>
    <property type="project" value="UniProtKB-EC"/>
</dbReference>
<proteinExistence type="predicted"/>
<evidence type="ECO:0000313" key="1">
    <source>
        <dbReference type="EMBL" id="CAI4047922.1"/>
    </source>
</evidence>
<dbReference type="CDD" id="cd07203">
    <property type="entry name" value="cPLA2_Fungal_PLB"/>
    <property type="match status" value="1"/>
</dbReference>
<gene>
    <name evidence="1" type="primary">SKDI13G1410</name>
    <name evidence="1" type="ORF">SKDI_13G1410</name>
</gene>
<dbReference type="SUPFAM" id="SSF52151">
    <property type="entry name" value="FabD/lysophospholipase-like"/>
    <property type="match status" value="1"/>
</dbReference>
<dbReference type="GO" id="GO:0098552">
    <property type="term" value="C:side of membrane"/>
    <property type="evidence" value="ECO:0007669"/>
    <property type="project" value="UniProtKB-KW"/>
</dbReference>
<dbReference type="GO" id="GO:0005576">
    <property type="term" value="C:extracellular region"/>
    <property type="evidence" value="ECO:0007669"/>
    <property type="project" value="TreeGrafter"/>
</dbReference>
<dbReference type="InterPro" id="IPR016035">
    <property type="entry name" value="Acyl_Trfase/lysoPLipase"/>
</dbReference>
<dbReference type="GO" id="GO:0005829">
    <property type="term" value="C:cytosol"/>
    <property type="evidence" value="ECO:0007669"/>
    <property type="project" value="TreeGrafter"/>
</dbReference>
<dbReference type="Pfam" id="PF01735">
    <property type="entry name" value="PLA2_B"/>
    <property type="match status" value="1"/>
</dbReference>
<organism evidence="1 2">
    <name type="scientific">Saccharomyces kudriavzevii (strain ATCC MYA-4449 / AS 2.2408 / CBS 8840 / NBRC 1802 / NCYC 2889)</name>
    <name type="common">Yeast</name>
    <dbReference type="NCBI Taxonomy" id="226230"/>
    <lineage>
        <taxon>Eukaryota</taxon>
        <taxon>Fungi</taxon>
        <taxon>Dikarya</taxon>
        <taxon>Ascomycota</taxon>
        <taxon>Saccharomycotina</taxon>
        <taxon>Saccharomycetes</taxon>
        <taxon>Saccharomycetales</taxon>
        <taxon>Saccharomycetaceae</taxon>
        <taxon>Saccharomyces</taxon>
    </lineage>
</organism>
<dbReference type="Proteomes" id="UP001162087">
    <property type="component" value="Chromosome 13"/>
</dbReference>
<dbReference type="SMART" id="SM00022">
    <property type="entry name" value="PLAc"/>
    <property type="match status" value="1"/>
</dbReference>
<dbReference type="InterPro" id="IPR002642">
    <property type="entry name" value="LysoPLipase_cat_dom"/>
</dbReference>
<evidence type="ECO:0000313" key="2">
    <source>
        <dbReference type="Proteomes" id="UP001162087"/>
    </source>
</evidence>
<keyword evidence="2" id="KW-1185">Reference proteome</keyword>
<name>A0AA35NKU7_SACK1</name>
<dbReference type="GO" id="GO:0004623">
    <property type="term" value="F:phospholipase A2 activity"/>
    <property type="evidence" value="ECO:0007669"/>
    <property type="project" value="TreeGrafter"/>
</dbReference>
<accession>A0AA35NKU7</accession>
<dbReference type="GO" id="GO:0005783">
    <property type="term" value="C:endoplasmic reticulum"/>
    <property type="evidence" value="ECO:0007669"/>
    <property type="project" value="TreeGrafter"/>
</dbReference>
<dbReference type="PANTHER" id="PTHR10728:SF33">
    <property type="entry name" value="LYSOPHOSPHOLIPASE 1-RELATED"/>
    <property type="match status" value="1"/>
</dbReference>
<dbReference type="PANTHER" id="PTHR10728">
    <property type="entry name" value="CYTOSOLIC PHOSPHOLIPASE A2"/>
    <property type="match status" value="1"/>
</dbReference>
<reference evidence="1" key="1">
    <citation type="submission" date="2022-10" db="EMBL/GenBank/DDBJ databases">
        <authorList>
            <person name="Byrne P K."/>
        </authorList>
    </citation>
    <scope>NUCLEOTIDE SEQUENCE</scope>
    <source>
        <strain evidence="1">IFO1802</strain>
    </source>
</reference>
<dbReference type="PROSITE" id="PS51210">
    <property type="entry name" value="PLA2C"/>
    <property type="match status" value="1"/>
</dbReference>
<dbReference type="EMBL" id="OX365908">
    <property type="protein sequence ID" value="CAI4047922.1"/>
    <property type="molecule type" value="Genomic_DNA"/>
</dbReference>
<dbReference type="Gene3D" id="3.40.1090.10">
    <property type="entry name" value="Cytosolic phospholipase A2 catalytic domain"/>
    <property type="match status" value="1"/>
</dbReference>
<protein>
    <submittedName>
        <fullName evidence="1">Uncharacterized protein</fullName>
    </submittedName>
</protein>
<dbReference type="GO" id="GO:0005886">
    <property type="term" value="C:plasma membrane"/>
    <property type="evidence" value="ECO:0007669"/>
    <property type="project" value="TreeGrafter"/>
</dbReference>
<dbReference type="GO" id="GO:0046475">
    <property type="term" value="P:glycerophospholipid catabolic process"/>
    <property type="evidence" value="ECO:0007669"/>
    <property type="project" value="TreeGrafter"/>
</dbReference>
<dbReference type="OrthoDB" id="4084751at2759"/>